<dbReference type="InterPro" id="IPR001764">
    <property type="entry name" value="Glyco_hydro_3_N"/>
</dbReference>
<dbReference type="InterPro" id="IPR026891">
    <property type="entry name" value="Fn3-like"/>
</dbReference>
<feature type="signal peptide" evidence="4">
    <location>
        <begin position="1"/>
        <end position="32"/>
    </location>
</feature>
<dbReference type="Pfam" id="PF01915">
    <property type="entry name" value="Glyco_hydro_3_C"/>
    <property type="match status" value="1"/>
</dbReference>
<dbReference type="SMART" id="SM01217">
    <property type="entry name" value="Fn3_like"/>
    <property type="match status" value="1"/>
</dbReference>
<dbReference type="Gene3D" id="3.40.50.1700">
    <property type="entry name" value="Glycoside hydrolase family 3 C-terminal domain"/>
    <property type="match status" value="1"/>
</dbReference>
<dbReference type="InterPro" id="IPR036881">
    <property type="entry name" value="Glyco_hydro_3_C_sf"/>
</dbReference>
<dbReference type="InterPro" id="IPR013783">
    <property type="entry name" value="Ig-like_fold"/>
</dbReference>
<dbReference type="SUPFAM" id="SSF51445">
    <property type="entry name" value="(Trans)glycosidases"/>
    <property type="match status" value="1"/>
</dbReference>
<dbReference type="PRINTS" id="PR00133">
    <property type="entry name" value="GLHYDRLASE3"/>
</dbReference>
<keyword evidence="4" id="KW-0732">Signal</keyword>
<dbReference type="Proteomes" id="UP001644719">
    <property type="component" value="Unassembled WGS sequence"/>
</dbReference>
<keyword evidence="3" id="KW-0472">Membrane</keyword>
<dbReference type="RefSeq" id="WP_173770269.1">
    <property type="nucleotide sequence ID" value="NZ_JAAITS010000064.1"/>
</dbReference>
<accession>A0ABX2HAI2</accession>
<dbReference type="InterPro" id="IPR017853">
    <property type="entry name" value="GH"/>
</dbReference>
<evidence type="ECO:0000256" key="2">
    <source>
        <dbReference type="ARBA" id="ARBA00022801"/>
    </source>
</evidence>
<dbReference type="InterPro" id="IPR002772">
    <property type="entry name" value="Glyco_hydro_3_C"/>
</dbReference>
<keyword evidence="7" id="KW-1185">Reference proteome</keyword>
<organism evidence="6 7">
    <name type="scientific">Blautia faecis</name>
    <dbReference type="NCBI Taxonomy" id="871665"/>
    <lineage>
        <taxon>Bacteria</taxon>
        <taxon>Bacillati</taxon>
        <taxon>Bacillota</taxon>
        <taxon>Clostridia</taxon>
        <taxon>Lachnospirales</taxon>
        <taxon>Lachnospiraceae</taxon>
        <taxon>Blautia</taxon>
    </lineage>
</organism>
<sequence length="1042" mass="114571">MKKHTGKIWRGLATTTASLLTITLGGSSIANARVDFINATLGTSSYKIEQGDSDSDGIYYESEFDNVEDLVKAKEQLAAEISSEGSVLFKNTDQTLPLDKSKEAVTLWGLNSHLPGTGGLIGSSVVADSENGQIAYGIEEAMDERGFTVNETMKGFYASETCAPYYRKASFFGNEVPGHSLVPAFSASYNEADTYTVGEAPAELYTDDILESAKDTTAIVVLSRDSSEASDYSTNMKDPNGDSFDTPMSISAYEKEMIQLAKENSNGKVIVLINSDVPMEIQELKDDPEIGAILWTGLPGMNGFLGVCDVLSGDVNPSGHISDTYATSSVSAPAMTNFGLYTYTNASNAESGAELTEADKGDWYVVETEGIYIGYKYYETRYEDTVLDQGNAATTEGSSTGKAWNYVDEVTYPFGYGLSYTTFTQELESVDVISGEKGLAKVKVTNIGDVAGKDVVQLYVQTPYIEGGLEKASIQLLDFGKTEVLEPGESQTLEIEFAPEYMASYDEKAVKEDGTEGAWVLDSGDYYFTIGNGAHEALNNVLAVKTDSTDDLITITDDETIEPENVVTVSLGEDKETYSENVENAFQDCDINNLIPDTAEYTTRSDWSKGWKEVESITPIEEMMKGLTNSTYELTENSDEEVVWGADNGLSTVDFLQFNEDGTFAGALPLSDEKWDQLMDQLTLEEAANFIEKAGDKNFEKLDSIFLPEAIWYDGPIGYSYDQIAEYATRWNESNSSEPTYVSSDNEYASYSMSSMPTEPVVAATFNKELVEREGELFGEDGLWSNANSIAAPGLNIHRAPYCSRNHEYYSEDAMLTNLLGQAVCKGGKSKGLMMMPKHYIMNHQELNRSGVSTFFTEQAARENELRAFQGAMENNYAQGIMTGFNRLGTVYSGASEASQVQVARNEWGFEGWIVTDMINGADYMNWRDIVFGGGGGCLTTSAYESANIGSMTSTENLKLIAKDSAFQKKMKETIKYFVYNTVASNDMNTITTSTKYIHVLTWWQIAFMAAEVVFGLLTLLFAVMYLRNSLRKKTVYVKEDK</sequence>
<gene>
    <name evidence="6" type="ORF">G5B17_17645</name>
</gene>
<evidence type="ECO:0000313" key="7">
    <source>
        <dbReference type="Proteomes" id="UP001644719"/>
    </source>
</evidence>
<dbReference type="InterPro" id="IPR036962">
    <property type="entry name" value="Glyco_hydro_3_N_sf"/>
</dbReference>
<dbReference type="EMBL" id="JAAITS010000064">
    <property type="protein sequence ID" value="NSG87185.1"/>
    <property type="molecule type" value="Genomic_DNA"/>
</dbReference>
<keyword evidence="3" id="KW-0812">Transmembrane</keyword>
<feature type="chain" id="PRO_5045146556" description="Fibronectin type III-like domain-containing protein" evidence="4">
    <location>
        <begin position="33"/>
        <end position="1042"/>
    </location>
</feature>
<dbReference type="PANTHER" id="PTHR42715:SF10">
    <property type="entry name" value="BETA-GLUCOSIDASE"/>
    <property type="match status" value="1"/>
</dbReference>
<dbReference type="Gene3D" id="2.60.40.10">
    <property type="entry name" value="Immunoglobulins"/>
    <property type="match status" value="1"/>
</dbReference>
<feature type="domain" description="Fibronectin type III-like" evidence="5">
    <location>
        <begin position="454"/>
        <end position="534"/>
    </location>
</feature>
<dbReference type="PANTHER" id="PTHR42715">
    <property type="entry name" value="BETA-GLUCOSIDASE"/>
    <property type="match status" value="1"/>
</dbReference>
<evidence type="ECO:0000256" key="3">
    <source>
        <dbReference type="SAM" id="Phobius"/>
    </source>
</evidence>
<dbReference type="Pfam" id="PF00933">
    <property type="entry name" value="Glyco_hydro_3"/>
    <property type="match status" value="1"/>
</dbReference>
<name>A0ABX2HAI2_9FIRM</name>
<dbReference type="Pfam" id="PF14310">
    <property type="entry name" value="Fn3-like"/>
    <property type="match status" value="1"/>
</dbReference>
<evidence type="ECO:0000256" key="4">
    <source>
        <dbReference type="SAM" id="SignalP"/>
    </source>
</evidence>
<dbReference type="InterPro" id="IPR050288">
    <property type="entry name" value="Cellulose_deg_GH3"/>
</dbReference>
<comment type="similarity">
    <text evidence="1">Belongs to the glycosyl hydrolase 3 family.</text>
</comment>
<evidence type="ECO:0000259" key="5">
    <source>
        <dbReference type="SMART" id="SM01217"/>
    </source>
</evidence>
<dbReference type="SUPFAM" id="SSF52279">
    <property type="entry name" value="Beta-D-glucan exohydrolase, C-terminal domain"/>
    <property type="match status" value="1"/>
</dbReference>
<proteinExistence type="inferred from homology"/>
<keyword evidence="2" id="KW-0378">Hydrolase</keyword>
<feature type="transmembrane region" description="Helical" evidence="3">
    <location>
        <begin position="1003"/>
        <end position="1027"/>
    </location>
</feature>
<evidence type="ECO:0000256" key="1">
    <source>
        <dbReference type="ARBA" id="ARBA00005336"/>
    </source>
</evidence>
<dbReference type="Gene3D" id="3.20.20.300">
    <property type="entry name" value="Glycoside hydrolase, family 3, N-terminal domain"/>
    <property type="match status" value="1"/>
</dbReference>
<evidence type="ECO:0000313" key="6">
    <source>
        <dbReference type="EMBL" id="NSG87185.1"/>
    </source>
</evidence>
<protein>
    <recommendedName>
        <fullName evidence="5">Fibronectin type III-like domain-containing protein</fullName>
    </recommendedName>
</protein>
<keyword evidence="3" id="KW-1133">Transmembrane helix</keyword>
<comment type="caution">
    <text evidence="6">The sequence shown here is derived from an EMBL/GenBank/DDBJ whole genome shotgun (WGS) entry which is preliminary data.</text>
</comment>
<reference evidence="6 7" key="1">
    <citation type="journal article" date="2020" name="Cell Host Microbe">
        <title>Functional and Genomic Variation between Human-Derived Isolates of Lachnospiraceae Reveals Inter- and Intra-Species Diversity.</title>
        <authorList>
            <person name="Sorbara M.T."/>
            <person name="Littmann E.R."/>
            <person name="Fontana E."/>
            <person name="Moody T.U."/>
            <person name="Kohout C.E."/>
            <person name="Gjonbalaj M."/>
            <person name="Eaton V."/>
            <person name="Seok R."/>
            <person name="Leiner I.M."/>
            <person name="Pamer E.G."/>
        </authorList>
    </citation>
    <scope>NUCLEOTIDE SEQUENCE [LARGE SCALE GENOMIC DNA]</scope>
    <source>
        <strain evidence="6 7">MSK.17.74</strain>
    </source>
</reference>